<dbReference type="OrthoDB" id="8191639at2759"/>
<feature type="region of interest" description="Disordered" evidence="5">
    <location>
        <begin position="368"/>
        <end position="448"/>
    </location>
</feature>
<name>M1V7X7_CYAM1</name>
<comment type="function">
    <text evidence="4">Exoribonuclease involved in ribosome biosynthesis. Involved in the processing of ITS1, the internal transcribed spacer localized between the 18S and 5.8S rRNAs.</text>
</comment>
<dbReference type="PANTHER" id="PTHR12801">
    <property type="entry name" value="RNA EXONUCLEASE REXO1 / RECO3 FAMILY MEMBER-RELATED"/>
    <property type="match status" value="1"/>
</dbReference>
<dbReference type="InterPro" id="IPR012337">
    <property type="entry name" value="RNaseH-like_sf"/>
</dbReference>
<evidence type="ECO:0000256" key="4">
    <source>
        <dbReference type="ARBA" id="ARBA00025599"/>
    </source>
</evidence>
<dbReference type="SMART" id="SM00479">
    <property type="entry name" value="EXOIII"/>
    <property type="match status" value="1"/>
</dbReference>
<dbReference type="GeneID" id="16997744"/>
<dbReference type="InterPro" id="IPR036397">
    <property type="entry name" value="RNaseH_sf"/>
</dbReference>
<keyword evidence="8" id="KW-1185">Reference proteome</keyword>
<feature type="compositionally biased region" description="Polar residues" evidence="5">
    <location>
        <begin position="133"/>
        <end position="155"/>
    </location>
</feature>
<keyword evidence="1" id="KW-0698">rRNA processing</keyword>
<dbReference type="Gramene" id="CMT575CT">
    <property type="protein sequence ID" value="CMT575CT"/>
    <property type="gene ID" value="CMT575C"/>
</dbReference>
<feature type="domain" description="Exonuclease" evidence="6">
    <location>
        <begin position="188"/>
        <end position="359"/>
    </location>
</feature>
<feature type="compositionally biased region" description="Polar residues" evidence="5">
    <location>
        <begin position="68"/>
        <end position="110"/>
    </location>
</feature>
<proteinExistence type="predicted"/>
<feature type="region of interest" description="Disordered" evidence="5">
    <location>
        <begin position="1"/>
        <end position="156"/>
    </location>
</feature>
<feature type="compositionally biased region" description="Basic and acidic residues" evidence="5">
    <location>
        <begin position="388"/>
        <end position="397"/>
    </location>
</feature>
<dbReference type="InterPro" id="IPR047021">
    <property type="entry name" value="REXO1/3/4-like"/>
</dbReference>
<dbReference type="GO" id="GO:0003676">
    <property type="term" value="F:nucleic acid binding"/>
    <property type="evidence" value="ECO:0007669"/>
    <property type="project" value="InterPro"/>
</dbReference>
<gene>
    <name evidence="7" type="ORF">CYME_CMT575C</name>
</gene>
<dbReference type="PANTHER" id="PTHR12801:SF45">
    <property type="entry name" value="RNA EXONUCLEASE 4"/>
    <property type="match status" value="1"/>
</dbReference>
<feature type="compositionally biased region" description="Basic residues" evidence="5">
    <location>
        <begin position="376"/>
        <end position="386"/>
    </location>
</feature>
<accession>M1V7X7</accession>
<dbReference type="eggNOG" id="KOG2249">
    <property type="taxonomic scope" value="Eukaryota"/>
</dbReference>
<dbReference type="RefSeq" id="XP_005539521.1">
    <property type="nucleotide sequence ID" value="XM_005539464.1"/>
</dbReference>
<dbReference type="Gene3D" id="3.30.420.10">
    <property type="entry name" value="Ribonuclease H-like superfamily/Ribonuclease H"/>
    <property type="match status" value="1"/>
</dbReference>
<dbReference type="GO" id="GO:0006364">
    <property type="term" value="P:rRNA processing"/>
    <property type="evidence" value="ECO:0007669"/>
    <property type="project" value="UniProtKB-KW"/>
</dbReference>
<keyword evidence="7" id="KW-0269">Exonuclease</keyword>
<dbReference type="Proteomes" id="UP000007014">
    <property type="component" value="Chromosome 20"/>
</dbReference>
<evidence type="ECO:0000256" key="3">
    <source>
        <dbReference type="ARBA" id="ARBA00022801"/>
    </source>
</evidence>
<evidence type="ECO:0000313" key="7">
    <source>
        <dbReference type="EMBL" id="BAM83485.1"/>
    </source>
</evidence>
<protein>
    <submittedName>
        <fullName evidence="7">Similar to RNA 3'-&gt;5' exonuclease</fullName>
    </submittedName>
</protein>
<dbReference type="Pfam" id="PF00929">
    <property type="entry name" value="RNase_T"/>
    <property type="match status" value="1"/>
</dbReference>
<dbReference type="EMBL" id="AP006502">
    <property type="protein sequence ID" value="BAM83485.1"/>
    <property type="molecule type" value="Genomic_DNA"/>
</dbReference>
<dbReference type="InterPro" id="IPR013520">
    <property type="entry name" value="Ribonucl_H"/>
</dbReference>
<dbReference type="AlphaFoldDB" id="M1V7X7"/>
<dbReference type="SUPFAM" id="SSF53098">
    <property type="entry name" value="Ribonuclease H-like"/>
    <property type="match status" value="1"/>
</dbReference>
<evidence type="ECO:0000259" key="6">
    <source>
        <dbReference type="SMART" id="SM00479"/>
    </source>
</evidence>
<evidence type="ECO:0000256" key="2">
    <source>
        <dbReference type="ARBA" id="ARBA00022722"/>
    </source>
</evidence>
<evidence type="ECO:0000256" key="5">
    <source>
        <dbReference type="SAM" id="MobiDB-lite"/>
    </source>
</evidence>
<dbReference type="STRING" id="280699.M1V7X7"/>
<keyword evidence="3" id="KW-0378">Hydrolase</keyword>
<reference evidence="7 8" key="2">
    <citation type="journal article" date="2007" name="BMC Biol.">
        <title>A 100%-complete sequence reveals unusually simple genomic features in the hot-spring red alga Cyanidioschyzon merolae.</title>
        <authorList>
            <person name="Nozaki H."/>
            <person name="Takano H."/>
            <person name="Misumi O."/>
            <person name="Terasawa K."/>
            <person name="Matsuzaki M."/>
            <person name="Maruyama S."/>
            <person name="Nishida K."/>
            <person name="Yagisawa F."/>
            <person name="Yoshida Y."/>
            <person name="Fujiwara T."/>
            <person name="Takio S."/>
            <person name="Tamura K."/>
            <person name="Chung S.J."/>
            <person name="Nakamura S."/>
            <person name="Kuroiwa H."/>
            <person name="Tanaka K."/>
            <person name="Sato N."/>
            <person name="Kuroiwa T."/>
        </authorList>
    </citation>
    <scope>NUCLEOTIDE SEQUENCE [LARGE SCALE GENOMIC DNA]</scope>
    <source>
        <strain evidence="7 8">10D</strain>
    </source>
</reference>
<reference evidence="7 8" key="1">
    <citation type="journal article" date="2004" name="Nature">
        <title>Genome sequence of the ultrasmall unicellular red alga Cyanidioschyzon merolae 10D.</title>
        <authorList>
            <person name="Matsuzaki M."/>
            <person name="Misumi O."/>
            <person name="Shin-i T."/>
            <person name="Maruyama S."/>
            <person name="Takahara M."/>
            <person name="Miyagishima S."/>
            <person name="Mori T."/>
            <person name="Nishida K."/>
            <person name="Yagisawa F."/>
            <person name="Nishida K."/>
            <person name="Yoshida Y."/>
            <person name="Nishimura Y."/>
            <person name="Nakao S."/>
            <person name="Kobayashi T."/>
            <person name="Momoyama Y."/>
            <person name="Higashiyama T."/>
            <person name="Minoda A."/>
            <person name="Sano M."/>
            <person name="Nomoto H."/>
            <person name="Oishi K."/>
            <person name="Hayashi H."/>
            <person name="Ohta F."/>
            <person name="Nishizaka S."/>
            <person name="Haga S."/>
            <person name="Miura S."/>
            <person name="Morishita T."/>
            <person name="Kabeya Y."/>
            <person name="Terasawa K."/>
            <person name="Suzuki Y."/>
            <person name="Ishii Y."/>
            <person name="Asakawa S."/>
            <person name="Takano H."/>
            <person name="Ohta N."/>
            <person name="Kuroiwa H."/>
            <person name="Tanaka K."/>
            <person name="Shimizu N."/>
            <person name="Sugano S."/>
            <person name="Sato N."/>
            <person name="Nozaki H."/>
            <person name="Ogasawara N."/>
            <person name="Kohara Y."/>
            <person name="Kuroiwa T."/>
        </authorList>
    </citation>
    <scope>NUCLEOTIDE SEQUENCE [LARGE SCALE GENOMIC DNA]</scope>
    <source>
        <strain evidence="7 8">10D</strain>
    </source>
</reference>
<evidence type="ECO:0000313" key="8">
    <source>
        <dbReference type="Proteomes" id="UP000007014"/>
    </source>
</evidence>
<evidence type="ECO:0000256" key="1">
    <source>
        <dbReference type="ARBA" id="ARBA00022552"/>
    </source>
</evidence>
<feature type="compositionally biased region" description="Polar residues" evidence="5">
    <location>
        <begin position="1"/>
        <end position="13"/>
    </location>
</feature>
<sequence>MTVSKSAKNSGKTVSEEDLGVKCLTGSSQQVEASADDLERPQVESGQPRGRRKKRLPTADDNWRALKQQLNTGQAPRQLHRSSATSSVSKQNSDAIGNLGDSGTSNQSLGESVPAASPAQVKPSPERHRSSDRVATSVRTDGTKQPNDTEGSSLENVRAELHAPEKEPLRKAGPLGLYPQERAAPLGSIIALDGEFVGIGPGGSTDALARISVVDYDEAVLYDRFVQVDTRVVDFRTPYSGIQPHHLQDPSCVPFAEAQRAVASLMKGRIIVGHELRKDLTVLQLSHPRRHIRDTAHYLRLRRLLPMRTFRTPSLRTLAAELLDQVIQKGTAHGPGHDSVEDATTALRIYKLMADIWERDLVKMEKQQQQRAAARSTKKQKRRAARLRSAEKAERQAKSSKGSNPDTEQRLRSSGSPSSESPKEKQLLENADDSTGTRSVPAFVDVAS</sequence>
<dbReference type="GO" id="GO:0005634">
    <property type="term" value="C:nucleus"/>
    <property type="evidence" value="ECO:0007669"/>
    <property type="project" value="TreeGrafter"/>
</dbReference>
<dbReference type="KEGG" id="cme:CYME_CMT575C"/>
<keyword evidence="2" id="KW-0540">Nuclease</keyword>
<dbReference type="GO" id="GO:0004527">
    <property type="term" value="F:exonuclease activity"/>
    <property type="evidence" value="ECO:0007669"/>
    <property type="project" value="UniProtKB-KW"/>
</dbReference>
<organism evidence="7 8">
    <name type="scientific">Cyanidioschyzon merolae (strain NIES-3377 / 10D)</name>
    <name type="common">Unicellular red alga</name>
    <dbReference type="NCBI Taxonomy" id="280699"/>
    <lineage>
        <taxon>Eukaryota</taxon>
        <taxon>Rhodophyta</taxon>
        <taxon>Bangiophyceae</taxon>
        <taxon>Cyanidiales</taxon>
        <taxon>Cyanidiaceae</taxon>
        <taxon>Cyanidioschyzon</taxon>
    </lineage>
</organism>
<dbReference type="HOGENOM" id="CLU_611622_0_0_1"/>